<sequence>MNLRRLVVIVGSGLLTPLPLAAAAGAQPAYTPVAQALSTGSAGTGSSVIDDLVGSVGSAGLEQTGSARGTYATCDDARAAGVAPLFRGEPGYSPHLDPDGTGMACPTV</sequence>
<dbReference type="Proteomes" id="UP000279275">
    <property type="component" value="Unassembled WGS sequence"/>
</dbReference>
<evidence type="ECO:0000256" key="1">
    <source>
        <dbReference type="SAM" id="MobiDB-lite"/>
    </source>
</evidence>
<dbReference type="OrthoDB" id="4337778at2"/>
<dbReference type="RefSeq" id="WP_122188003.1">
    <property type="nucleotide sequence ID" value="NZ_RFFH01000004.1"/>
</dbReference>
<keyword evidence="5" id="KW-1185">Reference proteome</keyword>
<proteinExistence type="predicted"/>
<dbReference type="InterPro" id="IPR008613">
    <property type="entry name" value="Excalibur_Ca-bd_domain"/>
</dbReference>
<organism evidence="4 5">
    <name type="scientific">Nocardia stercoris</name>
    <dbReference type="NCBI Taxonomy" id="2483361"/>
    <lineage>
        <taxon>Bacteria</taxon>
        <taxon>Bacillati</taxon>
        <taxon>Actinomycetota</taxon>
        <taxon>Actinomycetes</taxon>
        <taxon>Mycobacteriales</taxon>
        <taxon>Nocardiaceae</taxon>
        <taxon>Nocardia</taxon>
    </lineage>
</organism>
<name>A0A3M2L7C2_9NOCA</name>
<evidence type="ECO:0000259" key="3">
    <source>
        <dbReference type="SMART" id="SM00894"/>
    </source>
</evidence>
<feature type="chain" id="PRO_5039670852" description="Excalibur calcium-binding domain-containing protein" evidence="2">
    <location>
        <begin position="23"/>
        <end position="108"/>
    </location>
</feature>
<comment type="caution">
    <text evidence="4">The sequence shown here is derived from an EMBL/GenBank/DDBJ whole genome shotgun (WGS) entry which is preliminary data.</text>
</comment>
<dbReference type="Pfam" id="PF05901">
    <property type="entry name" value="Excalibur"/>
    <property type="match status" value="1"/>
</dbReference>
<feature type="region of interest" description="Disordered" evidence="1">
    <location>
        <begin position="88"/>
        <end position="108"/>
    </location>
</feature>
<feature type="domain" description="Excalibur calcium-binding" evidence="3">
    <location>
        <begin position="70"/>
        <end position="106"/>
    </location>
</feature>
<feature type="signal peptide" evidence="2">
    <location>
        <begin position="1"/>
        <end position="22"/>
    </location>
</feature>
<evidence type="ECO:0000256" key="2">
    <source>
        <dbReference type="SAM" id="SignalP"/>
    </source>
</evidence>
<evidence type="ECO:0000313" key="4">
    <source>
        <dbReference type="EMBL" id="RMI32620.1"/>
    </source>
</evidence>
<gene>
    <name evidence="4" type="ORF">EBN03_11625</name>
</gene>
<accession>A0A3M2L7C2</accession>
<dbReference type="SMART" id="SM00894">
    <property type="entry name" value="Excalibur"/>
    <property type="match status" value="1"/>
</dbReference>
<protein>
    <recommendedName>
        <fullName evidence="3">Excalibur calcium-binding domain-containing protein</fullName>
    </recommendedName>
</protein>
<evidence type="ECO:0000313" key="5">
    <source>
        <dbReference type="Proteomes" id="UP000279275"/>
    </source>
</evidence>
<dbReference type="AlphaFoldDB" id="A0A3M2L7C2"/>
<reference evidence="4 5" key="1">
    <citation type="submission" date="2018-10" db="EMBL/GenBank/DDBJ databases">
        <title>Isolation from cow dung.</title>
        <authorList>
            <person name="Ling L."/>
        </authorList>
    </citation>
    <scope>NUCLEOTIDE SEQUENCE [LARGE SCALE GENOMIC DNA]</scope>
    <source>
        <strain evidence="4 5">NEAU-LL90</strain>
    </source>
</reference>
<keyword evidence="2" id="KW-0732">Signal</keyword>
<dbReference type="EMBL" id="RFFH01000004">
    <property type="protein sequence ID" value="RMI32620.1"/>
    <property type="molecule type" value="Genomic_DNA"/>
</dbReference>